<dbReference type="Gene3D" id="2.60.40.1180">
    <property type="entry name" value="Golgi alpha-mannosidase II"/>
    <property type="match status" value="1"/>
</dbReference>
<dbReference type="GO" id="GO:0009313">
    <property type="term" value="P:oligosaccharide catabolic process"/>
    <property type="evidence" value="ECO:0007669"/>
    <property type="project" value="TreeGrafter"/>
</dbReference>
<dbReference type="CDD" id="cd11330">
    <property type="entry name" value="AmyAc_OligoGlu"/>
    <property type="match status" value="1"/>
</dbReference>
<sequence>MRKHNQEWWRGAVIYQVYPRSFMDSNQDGIGDLPGITAKIPYIASLNVDAIWLSPFFTSPMKDFGYDVSNYRDVDPIFGTLEDFDQLIAAAHQHNLKVIIDQVLSHTSDQHPWFKESRNSKTNSKADWYVWADPKADGSPPNNWLSIFGGSAWTWDSRRRQYYLHNFLSSQPDLNFHNSDVVQQLLNDVEFWLKRGVDGFRLDTANFYFHDDKLRDNPPSKKIVDGSIGVRPDNPYGYQQHIYDKTRPENLEFLQKLRTLLDRYPETTTVGEIGCDHSLKTMAMYTSEGNKLHMAYSFDLLTEQSSADFLQTTMENMEAALGDGWPCWSLGNHDVARVLSRWGKAEITPKHAKAYMHFLLTQRGSICVYQGEELGLTEAELAFEELQDPYGITFWPEFKGRDGCRTPMPWQHDQHNAGFSDVKPWLPVPQEHYQHSVDQQQEQSDSMLKAYQDFLAWRKNQPALITGSIDYLAAPEGVLLYQRSHENQHLLVAINLNQQAVTIPLSQVTEAHVEVLPAPHCLGQLQQNTLKLDAFDTLIMMLN</sequence>
<dbReference type="SUPFAM" id="SSF51011">
    <property type="entry name" value="Glycosyl hydrolase domain"/>
    <property type="match status" value="1"/>
</dbReference>
<dbReference type="Pfam" id="PF00128">
    <property type="entry name" value="Alpha-amylase"/>
    <property type="match status" value="1"/>
</dbReference>
<evidence type="ECO:0000313" key="6">
    <source>
        <dbReference type="Proteomes" id="UP000257039"/>
    </source>
</evidence>
<dbReference type="InterPro" id="IPR006047">
    <property type="entry name" value="GH13_cat_dom"/>
</dbReference>
<dbReference type="InterPro" id="IPR056300">
    <property type="entry name" value="SusG-like_C"/>
</dbReference>
<dbReference type="Gene3D" id="3.90.400.10">
    <property type="entry name" value="Oligo-1,6-glucosidase, Domain 2"/>
    <property type="match status" value="1"/>
</dbReference>
<dbReference type="Gene3D" id="3.20.20.80">
    <property type="entry name" value="Glycosidases"/>
    <property type="match status" value="2"/>
</dbReference>
<name>A0A4P9VPV4_9GAMM</name>
<keyword evidence="2" id="KW-0378">Hydrolase</keyword>
<dbReference type="GO" id="GO:0004556">
    <property type="term" value="F:alpha-amylase activity"/>
    <property type="evidence" value="ECO:0007669"/>
    <property type="project" value="TreeGrafter"/>
</dbReference>
<feature type="domain" description="Glycosyl hydrolase family 13 catalytic" evidence="4">
    <location>
        <begin position="16"/>
        <end position="405"/>
    </location>
</feature>
<gene>
    <name evidence="5" type="ORF">B9G39_14510</name>
</gene>
<dbReference type="InterPro" id="IPR017853">
    <property type="entry name" value="GH"/>
</dbReference>
<dbReference type="SMART" id="SM00642">
    <property type="entry name" value="Aamy"/>
    <property type="match status" value="1"/>
</dbReference>
<dbReference type="InterPro" id="IPR045857">
    <property type="entry name" value="O16G_dom_2"/>
</dbReference>
<proteinExistence type="inferred from homology"/>
<comment type="similarity">
    <text evidence="1">Belongs to the glycosyl hydrolase 13 family.</text>
</comment>
<evidence type="ECO:0000256" key="2">
    <source>
        <dbReference type="ARBA" id="ARBA00022801"/>
    </source>
</evidence>
<evidence type="ECO:0000256" key="1">
    <source>
        <dbReference type="ARBA" id="ARBA00008061"/>
    </source>
</evidence>
<dbReference type="SUPFAM" id="SSF51445">
    <property type="entry name" value="(Trans)glycosidases"/>
    <property type="match status" value="1"/>
</dbReference>
<reference evidence="5 6" key="1">
    <citation type="submission" date="2017-04" db="EMBL/GenBank/DDBJ databases">
        <title>Draft genome sequence of Zooshikella ganghwensis VG4 isolated from Red Sea sediments.</title>
        <authorList>
            <person name="Rehman Z."/>
            <person name="Alam I."/>
            <person name="Kamau A."/>
            <person name="Bajic V."/>
            <person name="Leiknes T."/>
        </authorList>
    </citation>
    <scope>NUCLEOTIDE SEQUENCE [LARGE SCALE GENOMIC DNA]</scope>
    <source>
        <strain evidence="5 6">VG4</strain>
    </source>
</reference>
<evidence type="ECO:0000259" key="4">
    <source>
        <dbReference type="SMART" id="SM00642"/>
    </source>
</evidence>
<dbReference type="PANTHER" id="PTHR10357:SF179">
    <property type="entry name" value="NEUTRAL AND BASIC AMINO ACID TRANSPORT PROTEIN RBAT"/>
    <property type="match status" value="1"/>
</dbReference>
<accession>A0A4P9VPV4</accession>
<protein>
    <submittedName>
        <fullName evidence="5">DUF3459 domain-containing protein</fullName>
    </submittedName>
</protein>
<dbReference type="Pfam" id="PF23915">
    <property type="entry name" value="SusG_C"/>
    <property type="match status" value="1"/>
</dbReference>
<dbReference type="EMBL" id="NDXW01000001">
    <property type="protein sequence ID" value="RDH44547.1"/>
    <property type="molecule type" value="Genomic_DNA"/>
</dbReference>
<keyword evidence="3" id="KW-0326">Glycosidase</keyword>
<dbReference type="InterPro" id="IPR013780">
    <property type="entry name" value="Glyco_hydro_b"/>
</dbReference>
<evidence type="ECO:0000313" key="5">
    <source>
        <dbReference type="EMBL" id="RDH44547.1"/>
    </source>
</evidence>
<keyword evidence="6" id="KW-1185">Reference proteome</keyword>
<comment type="caution">
    <text evidence="5">The sequence shown here is derived from an EMBL/GenBank/DDBJ whole genome shotgun (WGS) entry which is preliminary data.</text>
</comment>
<dbReference type="Proteomes" id="UP000257039">
    <property type="component" value="Unassembled WGS sequence"/>
</dbReference>
<organism evidence="5 6">
    <name type="scientific">Zooshikella ganghwensis</name>
    <dbReference type="NCBI Taxonomy" id="202772"/>
    <lineage>
        <taxon>Bacteria</taxon>
        <taxon>Pseudomonadati</taxon>
        <taxon>Pseudomonadota</taxon>
        <taxon>Gammaproteobacteria</taxon>
        <taxon>Oceanospirillales</taxon>
        <taxon>Zooshikellaceae</taxon>
        <taxon>Zooshikella</taxon>
    </lineage>
</organism>
<dbReference type="AlphaFoldDB" id="A0A4P9VPV4"/>
<dbReference type="FunFam" id="3.90.400.10:FF:000002">
    <property type="entry name" value="Sucrose isomerase"/>
    <property type="match status" value="1"/>
</dbReference>
<dbReference type="RefSeq" id="WP_094787676.1">
    <property type="nucleotide sequence ID" value="NZ_NDXW01000001.1"/>
</dbReference>
<dbReference type="PANTHER" id="PTHR10357">
    <property type="entry name" value="ALPHA-AMYLASE FAMILY MEMBER"/>
    <property type="match status" value="1"/>
</dbReference>
<evidence type="ECO:0000256" key="3">
    <source>
        <dbReference type="ARBA" id="ARBA00023295"/>
    </source>
</evidence>